<evidence type="ECO:0000313" key="2">
    <source>
        <dbReference type="Proteomes" id="UP001500804"/>
    </source>
</evidence>
<protein>
    <submittedName>
        <fullName evidence="1">Uncharacterized protein</fullName>
    </submittedName>
</protein>
<gene>
    <name evidence="1" type="ORF">GCM10023320_79660</name>
</gene>
<dbReference type="Proteomes" id="UP001500804">
    <property type="component" value="Unassembled WGS sequence"/>
</dbReference>
<organism evidence="1 2">
    <name type="scientific">Pseudonocardia adelaidensis</name>
    <dbReference type="NCBI Taxonomy" id="648754"/>
    <lineage>
        <taxon>Bacteria</taxon>
        <taxon>Bacillati</taxon>
        <taxon>Actinomycetota</taxon>
        <taxon>Actinomycetes</taxon>
        <taxon>Pseudonocardiales</taxon>
        <taxon>Pseudonocardiaceae</taxon>
        <taxon>Pseudonocardia</taxon>
    </lineage>
</organism>
<sequence length="94" mass="10044">MPVENRQPDCAGLPHCDPFSACVVPRACTAGTYTTLHQNPPISVRARIPLILPIGRRTPAADRAVVRARRGAQEGSGAPPFARYSFFGGVTLSE</sequence>
<comment type="caution">
    <text evidence="1">The sequence shown here is derived from an EMBL/GenBank/DDBJ whole genome shotgun (WGS) entry which is preliminary data.</text>
</comment>
<evidence type="ECO:0000313" key="1">
    <source>
        <dbReference type="EMBL" id="GAA5141115.1"/>
    </source>
</evidence>
<name>A0ABP9P6J7_9PSEU</name>
<reference evidence="2" key="1">
    <citation type="journal article" date="2019" name="Int. J. Syst. Evol. Microbiol.">
        <title>The Global Catalogue of Microorganisms (GCM) 10K type strain sequencing project: providing services to taxonomists for standard genome sequencing and annotation.</title>
        <authorList>
            <consortium name="The Broad Institute Genomics Platform"/>
            <consortium name="The Broad Institute Genome Sequencing Center for Infectious Disease"/>
            <person name="Wu L."/>
            <person name="Ma J."/>
        </authorList>
    </citation>
    <scope>NUCLEOTIDE SEQUENCE [LARGE SCALE GENOMIC DNA]</scope>
    <source>
        <strain evidence="2">JCM 18302</strain>
    </source>
</reference>
<dbReference type="EMBL" id="BAABJO010000051">
    <property type="protein sequence ID" value="GAA5141115.1"/>
    <property type="molecule type" value="Genomic_DNA"/>
</dbReference>
<accession>A0ABP9P6J7</accession>
<proteinExistence type="predicted"/>
<keyword evidence="2" id="KW-1185">Reference proteome</keyword>